<dbReference type="SUPFAM" id="SSF48452">
    <property type="entry name" value="TPR-like"/>
    <property type="match status" value="1"/>
</dbReference>
<name>A0A2M8LAF0_9BACT</name>
<feature type="transmembrane region" description="Helical" evidence="5">
    <location>
        <begin position="29"/>
        <end position="47"/>
    </location>
</feature>
<feature type="repeat" description="TPR" evidence="3">
    <location>
        <begin position="722"/>
        <end position="755"/>
    </location>
</feature>
<dbReference type="Proteomes" id="UP000230959">
    <property type="component" value="Unassembled WGS sequence"/>
</dbReference>
<dbReference type="Gene3D" id="1.25.40.10">
    <property type="entry name" value="Tetratricopeptide repeat domain"/>
    <property type="match status" value="2"/>
</dbReference>
<feature type="transmembrane region" description="Helical" evidence="5">
    <location>
        <begin position="148"/>
        <end position="172"/>
    </location>
</feature>
<dbReference type="PANTHER" id="PTHR44858">
    <property type="entry name" value="TETRATRICOPEPTIDE REPEAT PROTEIN 6"/>
    <property type="match status" value="1"/>
</dbReference>
<evidence type="ECO:0000313" key="7">
    <source>
        <dbReference type="Proteomes" id="UP000230959"/>
    </source>
</evidence>
<dbReference type="GO" id="GO:0046813">
    <property type="term" value="P:receptor-mediated virion attachment to host cell"/>
    <property type="evidence" value="ECO:0007669"/>
    <property type="project" value="TreeGrafter"/>
</dbReference>
<feature type="transmembrane region" description="Helical" evidence="5">
    <location>
        <begin position="464"/>
        <end position="485"/>
    </location>
</feature>
<evidence type="ECO:0000256" key="2">
    <source>
        <dbReference type="ARBA" id="ARBA00022803"/>
    </source>
</evidence>
<proteinExistence type="predicted"/>
<evidence type="ECO:0000256" key="3">
    <source>
        <dbReference type="PROSITE-ProRule" id="PRU00339"/>
    </source>
</evidence>
<feature type="transmembrane region" description="Helical" evidence="5">
    <location>
        <begin position="428"/>
        <end position="449"/>
    </location>
</feature>
<dbReference type="InterPro" id="IPR019734">
    <property type="entry name" value="TPR_rpt"/>
</dbReference>
<dbReference type="PROSITE" id="PS50005">
    <property type="entry name" value="TPR"/>
    <property type="match status" value="2"/>
</dbReference>
<feature type="transmembrane region" description="Helical" evidence="5">
    <location>
        <begin position="89"/>
        <end position="108"/>
    </location>
</feature>
<feature type="transmembrane region" description="Helical" evidence="5">
    <location>
        <begin position="271"/>
        <end position="289"/>
    </location>
</feature>
<dbReference type="Pfam" id="PF13432">
    <property type="entry name" value="TPR_16"/>
    <property type="match status" value="2"/>
</dbReference>
<comment type="caution">
    <text evidence="6">The sequence shown here is derived from an EMBL/GenBank/DDBJ whole genome shotgun (WGS) entry which is preliminary data.</text>
</comment>
<organism evidence="6 7">
    <name type="scientific">Candidatus Terrybacteria bacterium CG10_big_fil_rev_8_21_14_0_10_41_10</name>
    <dbReference type="NCBI Taxonomy" id="1975026"/>
    <lineage>
        <taxon>Bacteria</taxon>
        <taxon>Candidatus Terryibacteriota</taxon>
    </lineage>
</organism>
<evidence type="ECO:0000256" key="5">
    <source>
        <dbReference type="SAM" id="Phobius"/>
    </source>
</evidence>
<dbReference type="AlphaFoldDB" id="A0A2M8LAF0"/>
<dbReference type="EMBL" id="PFER01000027">
    <property type="protein sequence ID" value="PJE73580.1"/>
    <property type="molecule type" value="Genomic_DNA"/>
</dbReference>
<feature type="transmembrane region" description="Helical" evidence="5">
    <location>
        <begin position="114"/>
        <end position="136"/>
    </location>
</feature>
<dbReference type="SMART" id="SM00028">
    <property type="entry name" value="TPR"/>
    <property type="match status" value="5"/>
</dbReference>
<feature type="transmembrane region" description="Helical" evidence="5">
    <location>
        <begin position="367"/>
        <end position="387"/>
    </location>
</feature>
<feature type="compositionally biased region" description="Basic and acidic residues" evidence="4">
    <location>
        <begin position="789"/>
        <end position="807"/>
    </location>
</feature>
<evidence type="ECO:0000256" key="4">
    <source>
        <dbReference type="SAM" id="MobiDB-lite"/>
    </source>
</evidence>
<keyword evidence="2 3" id="KW-0802">TPR repeat</keyword>
<evidence type="ECO:0000256" key="1">
    <source>
        <dbReference type="ARBA" id="ARBA00022737"/>
    </source>
</evidence>
<accession>A0A2M8LAF0</accession>
<protein>
    <submittedName>
        <fullName evidence="6">Uncharacterized protein</fullName>
    </submittedName>
</protein>
<reference evidence="7" key="1">
    <citation type="submission" date="2017-09" db="EMBL/GenBank/DDBJ databases">
        <title>Depth-based differentiation of microbial function through sediment-hosted aquifers and enrichment of novel symbionts in the deep terrestrial subsurface.</title>
        <authorList>
            <person name="Probst A.J."/>
            <person name="Ladd B."/>
            <person name="Jarett J.K."/>
            <person name="Geller-Mcgrath D.E."/>
            <person name="Sieber C.M.K."/>
            <person name="Emerson J.B."/>
            <person name="Anantharaman K."/>
            <person name="Thomas B.C."/>
            <person name="Malmstrom R."/>
            <person name="Stieglmeier M."/>
            <person name="Klingl A."/>
            <person name="Woyke T."/>
            <person name="Ryan C.M."/>
            <person name="Banfield J.F."/>
        </authorList>
    </citation>
    <scope>NUCLEOTIDE SEQUENCE [LARGE SCALE GENOMIC DNA]</scope>
</reference>
<feature type="transmembrane region" description="Helical" evidence="5">
    <location>
        <begin position="217"/>
        <end position="237"/>
    </location>
</feature>
<keyword evidence="5" id="KW-1133">Transmembrane helix</keyword>
<dbReference type="PANTHER" id="PTHR44858:SF1">
    <property type="entry name" value="UDP-N-ACETYLGLUCOSAMINE--PEPTIDE N-ACETYLGLUCOSAMINYLTRANSFERASE SPINDLY-RELATED"/>
    <property type="match status" value="1"/>
</dbReference>
<feature type="transmembrane region" description="Helical" evidence="5">
    <location>
        <begin position="59"/>
        <end position="77"/>
    </location>
</feature>
<evidence type="ECO:0000313" key="6">
    <source>
        <dbReference type="EMBL" id="PJE73580.1"/>
    </source>
</evidence>
<dbReference type="GO" id="GO:0009279">
    <property type="term" value="C:cell outer membrane"/>
    <property type="evidence" value="ECO:0007669"/>
    <property type="project" value="TreeGrafter"/>
</dbReference>
<dbReference type="InterPro" id="IPR011990">
    <property type="entry name" value="TPR-like_helical_dom_sf"/>
</dbReference>
<sequence>MNNIEKETEAVKLSDKNEPKKKTLSFEKISYWIIGAILFLMPVFVFPNFVAPVHPMKTTLFFGGVFVATAFWLFGFFKNGSIKFTGNVLYLAFGLMLAVWLASSFYSLNADNSLFGKINSIETFFMLLAMALYMFLVSNHFKTEKRLFNFFLIVFISAAVVFIYQAVHLLLGFDLLPLAYFKPKAASLVGKWNDFSIFFGLIGVLSLVFFRTFKSSAMVKTILIAALATTVVVLVFTNFLLNWIVLGSIALIVLIVSLLKKDIKNKIGTIAIPLLFIVLALFFIIFRGISGDISTSVGLDTSEVRPSFSSTMSITKGVIKEGPVRAALGSGPNTFSILWAKMKPLSVNNTIFWNTNFPSGLGHAPTLLATTGILGGLSLLFFAIMFLRQGLRVFKSGRAGGDFLTAVGSASFLGAAYLWIMIVLYTPGIVIVSLAFALTGIMISALSLLRNSKERELSFAGKKIGFVFSGIILVMIIGMAALFYMQASKFLALGYYGKGVKAFNINGDIGVAENNLKKAVSLDGSQDEYKRSLAELGLVKINSGVYKPGESEEETIKFREALNYSIEVAKAATKVDSLSAENWMQLGGVYELAAKYGIKNAEEMAMTSYQEAAKVSPLNPNPFYLAARLNFLLGKNSEAKEYLDYALSLKPDFASVLYLSAQIQIKEGNTKEAIAKMIQAAVAAPGDIGLHFQLGVLTYQNKDMETARLAFEKVILLNPFYANAKYFLGLIYDGQGLNERALEQFKEILETNPGNKEVEKIIQNILSGKGALSGVAAPQGQGVNPPISDKTDDKLKESNEIEDKKSE</sequence>
<keyword evidence="5" id="KW-0472">Membrane</keyword>
<keyword evidence="5" id="KW-0812">Transmembrane</keyword>
<feature type="region of interest" description="Disordered" evidence="4">
    <location>
        <begin position="776"/>
        <end position="807"/>
    </location>
</feature>
<feature type="transmembrane region" description="Helical" evidence="5">
    <location>
        <begin position="399"/>
        <end position="422"/>
    </location>
</feature>
<feature type="transmembrane region" description="Helical" evidence="5">
    <location>
        <begin position="243"/>
        <end position="259"/>
    </location>
</feature>
<feature type="repeat" description="TPR" evidence="3">
    <location>
        <begin position="688"/>
        <end position="721"/>
    </location>
</feature>
<keyword evidence="1" id="KW-0677">Repeat</keyword>
<feature type="transmembrane region" description="Helical" evidence="5">
    <location>
        <begin position="192"/>
        <end position="210"/>
    </location>
</feature>
<gene>
    <name evidence="6" type="ORF">COV02_01770</name>
</gene>
<dbReference type="InterPro" id="IPR050498">
    <property type="entry name" value="Ycf3"/>
</dbReference>